<feature type="region of interest" description="Disordered" evidence="1">
    <location>
        <begin position="38"/>
        <end position="93"/>
    </location>
</feature>
<organism evidence="3 4">
    <name type="scientific">Sanguibacter inulinus</name>
    <dbReference type="NCBI Taxonomy" id="60922"/>
    <lineage>
        <taxon>Bacteria</taxon>
        <taxon>Bacillati</taxon>
        <taxon>Actinomycetota</taxon>
        <taxon>Actinomycetes</taxon>
        <taxon>Micrococcales</taxon>
        <taxon>Sanguibacteraceae</taxon>
        <taxon>Sanguibacter</taxon>
    </lineage>
</organism>
<name>A0A853ES62_9MICO</name>
<gene>
    <name evidence="3" type="ORF">HZZ10_03385</name>
</gene>
<evidence type="ECO:0000256" key="2">
    <source>
        <dbReference type="SAM" id="Phobius"/>
    </source>
</evidence>
<feature type="compositionally biased region" description="Low complexity" evidence="1">
    <location>
        <begin position="38"/>
        <end position="86"/>
    </location>
</feature>
<keyword evidence="2" id="KW-0812">Transmembrane</keyword>
<evidence type="ECO:0000313" key="3">
    <source>
        <dbReference type="EMBL" id="NYS92574.1"/>
    </source>
</evidence>
<dbReference type="AlphaFoldDB" id="A0A853ES62"/>
<reference evidence="3 4" key="1">
    <citation type="submission" date="2020-07" db="EMBL/GenBank/DDBJ databases">
        <title>MOT database genomes.</title>
        <authorList>
            <person name="Joseph S."/>
            <person name="Aduse-Opoku J."/>
            <person name="Hashim A."/>
            <person name="Wade W."/>
            <person name="Curtis M."/>
        </authorList>
    </citation>
    <scope>NUCLEOTIDE SEQUENCE [LARGE SCALE GENOMIC DNA]</scope>
    <source>
        <strain evidence="3 4">DSM 100099</strain>
    </source>
</reference>
<feature type="transmembrane region" description="Helical" evidence="2">
    <location>
        <begin position="111"/>
        <end position="131"/>
    </location>
</feature>
<accession>A0A853ES62</accession>
<keyword evidence="2" id="KW-0472">Membrane</keyword>
<keyword evidence="2" id="KW-1133">Transmembrane helix</keyword>
<comment type="caution">
    <text evidence="3">The sequence shown here is derived from an EMBL/GenBank/DDBJ whole genome shotgun (WGS) entry which is preliminary data.</text>
</comment>
<evidence type="ECO:0000256" key="1">
    <source>
        <dbReference type="SAM" id="MobiDB-lite"/>
    </source>
</evidence>
<feature type="transmembrane region" description="Helical" evidence="2">
    <location>
        <begin position="151"/>
        <end position="172"/>
    </location>
</feature>
<proteinExistence type="predicted"/>
<evidence type="ECO:0000313" key="4">
    <source>
        <dbReference type="Proteomes" id="UP000561011"/>
    </source>
</evidence>
<sequence length="173" mass="16616">MGVALAIAAGLIVLSIVGGYYVTRGVLHLAARTGAAESASGARGGAPSDPAGPATSTAGPPTGTSAPGAADPTGTGQQAGAASSPADPGPTGPTAVAALRGGTWIGILERLAVTGLILVGYPGGIAILVAIKGLGRYPELKDNPGASERFVVGTLASIVWAAGLGVLGLWWIG</sequence>
<dbReference type="EMBL" id="JACBYE010000005">
    <property type="protein sequence ID" value="NYS92574.1"/>
    <property type="molecule type" value="Genomic_DNA"/>
</dbReference>
<keyword evidence="4" id="KW-1185">Reference proteome</keyword>
<protein>
    <submittedName>
        <fullName evidence="3">Uncharacterized protein</fullName>
    </submittedName>
</protein>
<dbReference type="Proteomes" id="UP000561011">
    <property type="component" value="Unassembled WGS sequence"/>
</dbReference>